<proteinExistence type="predicted"/>
<dbReference type="PANTHER" id="PTHR35340">
    <property type="entry name" value="PQQ ENZYME REPEAT PROTEIN-RELATED"/>
    <property type="match status" value="1"/>
</dbReference>
<organism evidence="2 3">
    <name type="scientific">Clostridium saudiense</name>
    <dbReference type="NCBI Taxonomy" id="1414720"/>
    <lineage>
        <taxon>Bacteria</taxon>
        <taxon>Bacillati</taxon>
        <taxon>Bacillota</taxon>
        <taxon>Clostridia</taxon>
        <taxon>Eubacteriales</taxon>
        <taxon>Clostridiaceae</taxon>
        <taxon>Clostridium</taxon>
    </lineage>
</organism>
<protein>
    <submittedName>
        <fullName evidence="2">Aryl-sulfate sulfotransferase</fullName>
    </submittedName>
</protein>
<dbReference type="InterPro" id="IPR010262">
    <property type="entry name" value="Arylsulfotransferase_bact"/>
</dbReference>
<comment type="caution">
    <text evidence="2">The sequence shown here is derived from an EMBL/GenBank/DDBJ whole genome shotgun (WGS) entry which is preliminary data.</text>
</comment>
<feature type="transmembrane region" description="Helical" evidence="1">
    <location>
        <begin position="12"/>
        <end position="34"/>
    </location>
</feature>
<name>A0ABS2FCX1_9CLOT</name>
<dbReference type="EMBL" id="JACJLL010000007">
    <property type="protein sequence ID" value="MBM6818124.1"/>
    <property type="molecule type" value="Genomic_DNA"/>
</dbReference>
<evidence type="ECO:0000313" key="2">
    <source>
        <dbReference type="EMBL" id="MBM6818124.1"/>
    </source>
</evidence>
<reference evidence="2 3" key="1">
    <citation type="journal article" date="2021" name="Sci. Rep.">
        <title>The distribution of antibiotic resistance genes in chicken gut microbiota commensals.</title>
        <authorList>
            <person name="Juricova H."/>
            <person name="Matiasovicova J."/>
            <person name="Kubasova T."/>
            <person name="Cejkova D."/>
            <person name="Rychlik I."/>
        </authorList>
    </citation>
    <scope>NUCLEOTIDE SEQUENCE [LARGE SCALE GENOMIC DNA]</scope>
    <source>
        <strain evidence="2 3">An435</strain>
    </source>
</reference>
<gene>
    <name evidence="2" type="ORF">H6A19_02015</name>
</gene>
<evidence type="ECO:0000256" key="1">
    <source>
        <dbReference type="SAM" id="Phobius"/>
    </source>
</evidence>
<dbReference type="Pfam" id="PF05935">
    <property type="entry name" value="Arylsulfotrans"/>
    <property type="match status" value="1"/>
</dbReference>
<keyword evidence="1" id="KW-0472">Membrane</keyword>
<keyword evidence="1" id="KW-1133">Transmembrane helix</keyword>
<dbReference type="InterPro" id="IPR053143">
    <property type="entry name" value="Arylsulfate_ST"/>
</dbReference>
<dbReference type="Proteomes" id="UP000767334">
    <property type="component" value="Unassembled WGS sequence"/>
</dbReference>
<keyword evidence="1" id="KW-0812">Transmembrane</keyword>
<dbReference type="SUPFAM" id="SSF50969">
    <property type="entry name" value="YVTN repeat-like/Quinoprotein amine dehydrogenase"/>
    <property type="match status" value="1"/>
</dbReference>
<sequence length="531" mass="60177">MKRNVLIKGMKIVVALVVVIAIGLGATKGGMFLYNKGMFIYESILNKINDVNIQVKQINNKTTNTAGEIKDSLSDKGVRIKINNELINLDFKNDNSVVSVNTLVANSQATVNVGNLDGITLKIDGKEVNSNEDTTIEIGKLSKDVKIRIEIVSNETGDFRNYYLQTLPADFPTYTLDGQSNYDGDYLFNIGTYVAPFYIVQMNNQGEIVFYKRDTTKSFWLFQQHNIDGKIRYSYFQADPVDTPVVTGYHKGEVVVLDENYNEIDRVKLLPYGDLTAGYKPEGHDFYMIDDGHYILSAYVNKLVDNIPSNLTTLGNSTKVVASVLQEIKDGEVVWQWDSTNDPKLYELSLENNEFNDYTKWYDYAHLNSMEIDKNDNNIICSLRNLNAIVKLDRKTAEVIWILGGKGDEFGIKENQQFSRQHDANFLEDGRIVLFDNGSEVGKSRVLEFTIDEENKKIVNCEEFSVGNRFGMYMGSAQKIDDENNVFLIGWGSADTDTAIFTEYDFKNDKILSELHLLDDSLASYRVTKTK</sequence>
<dbReference type="PANTHER" id="PTHR35340:SF5">
    <property type="entry name" value="ASST-DOMAIN-CONTAINING PROTEIN"/>
    <property type="match status" value="1"/>
</dbReference>
<dbReference type="InterPro" id="IPR011044">
    <property type="entry name" value="Quino_amine_DH_bsu"/>
</dbReference>
<evidence type="ECO:0000313" key="3">
    <source>
        <dbReference type="Proteomes" id="UP000767334"/>
    </source>
</evidence>
<accession>A0ABS2FCX1</accession>
<dbReference type="RefSeq" id="WP_148324217.1">
    <property type="nucleotide sequence ID" value="NZ_JACJLL010000007.1"/>
</dbReference>
<keyword evidence="3" id="KW-1185">Reference proteome</keyword>